<feature type="compositionally biased region" description="Polar residues" evidence="1">
    <location>
        <begin position="291"/>
        <end position="302"/>
    </location>
</feature>
<dbReference type="Proteomes" id="UP001374535">
    <property type="component" value="Chromosome 5"/>
</dbReference>
<accession>A0AAQ3NPF0</accession>
<protein>
    <submittedName>
        <fullName evidence="2">Uncharacterized protein</fullName>
    </submittedName>
</protein>
<reference evidence="2 3" key="1">
    <citation type="journal article" date="2023" name="Life. Sci Alliance">
        <title>Evolutionary insights into 3D genome organization and epigenetic landscape of Vigna mungo.</title>
        <authorList>
            <person name="Junaid A."/>
            <person name="Singh B."/>
            <person name="Bhatia S."/>
        </authorList>
    </citation>
    <scope>NUCLEOTIDE SEQUENCE [LARGE SCALE GENOMIC DNA]</scope>
    <source>
        <strain evidence="2">Urdbean</strain>
    </source>
</reference>
<evidence type="ECO:0000313" key="3">
    <source>
        <dbReference type="Proteomes" id="UP001374535"/>
    </source>
</evidence>
<evidence type="ECO:0000313" key="2">
    <source>
        <dbReference type="EMBL" id="WVZ12651.1"/>
    </source>
</evidence>
<evidence type="ECO:0000256" key="1">
    <source>
        <dbReference type="SAM" id="MobiDB-lite"/>
    </source>
</evidence>
<gene>
    <name evidence="2" type="ORF">V8G54_017181</name>
</gene>
<feature type="compositionally biased region" description="Basic and acidic residues" evidence="1">
    <location>
        <begin position="305"/>
        <end position="316"/>
    </location>
</feature>
<organism evidence="2 3">
    <name type="scientific">Vigna mungo</name>
    <name type="common">Black gram</name>
    <name type="synonym">Phaseolus mungo</name>
    <dbReference type="NCBI Taxonomy" id="3915"/>
    <lineage>
        <taxon>Eukaryota</taxon>
        <taxon>Viridiplantae</taxon>
        <taxon>Streptophyta</taxon>
        <taxon>Embryophyta</taxon>
        <taxon>Tracheophyta</taxon>
        <taxon>Spermatophyta</taxon>
        <taxon>Magnoliopsida</taxon>
        <taxon>eudicotyledons</taxon>
        <taxon>Gunneridae</taxon>
        <taxon>Pentapetalae</taxon>
        <taxon>rosids</taxon>
        <taxon>fabids</taxon>
        <taxon>Fabales</taxon>
        <taxon>Fabaceae</taxon>
        <taxon>Papilionoideae</taxon>
        <taxon>50 kb inversion clade</taxon>
        <taxon>NPAAA clade</taxon>
        <taxon>indigoferoid/millettioid clade</taxon>
        <taxon>Phaseoleae</taxon>
        <taxon>Vigna</taxon>
    </lineage>
</organism>
<sequence length="316" mass="35209">MKNDREKPRGCGDGSGSRKDKIDAIGLLDAGAVMCGAGITSLECLIEGLVVLKNTSLEGWFWGDGTWSEGDFNEGIKMIWVYHYKKCVDFRRIYTEGLWSACNVLLTKDLPAERGGTRGGANASPVKVKGSVVIVLKGTDQFVDERSRKTHEEFSTKLSRVRSSHSSCPQSTQQLDDDDDLIRSQCWIDVVGGKKKGRIYEAGQLAANYSAGCGGLKHQPSSSSQRPDETVHVLTQRLQTRDQEYNELRLELTSFKELVMRLLPESTMPPISHSQPTLIQPREVQPPILVQTPSPTSEPQNNEQEDNHQADHYEDY</sequence>
<proteinExistence type="predicted"/>
<feature type="region of interest" description="Disordered" evidence="1">
    <location>
        <begin position="267"/>
        <end position="316"/>
    </location>
</feature>
<dbReference type="AlphaFoldDB" id="A0AAQ3NPF0"/>
<keyword evidence="3" id="KW-1185">Reference proteome</keyword>
<name>A0AAQ3NPF0_VIGMU</name>
<dbReference type="EMBL" id="CP144696">
    <property type="protein sequence ID" value="WVZ12651.1"/>
    <property type="molecule type" value="Genomic_DNA"/>
</dbReference>